<dbReference type="NCBIfam" id="NF033788">
    <property type="entry name" value="HTH_metalloreg"/>
    <property type="match status" value="1"/>
</dbReference>
<feature type="domain" description="HTH arsR-type" evidence="1">
    <location>
        <begin position="2"/>
        <end position="96"/>
    </location>
</feature>
<comment type="caution">
    <text evidence="2">The sequence shown here is derived from an EMBL/GenBank/DDBJ whole genome shotgun (WGS) entry which is preliminary data.</text>
</comment>
<evidence type="ECO:0000259" key="1">
    <source>
        <dbReference type="PROSITE" id="PS50987"/>
    </source>
</evidence>
<proteinExistence type="predicted"/>
<dbReference type="InterPro" id="IPR036390">
    <property type="entry name" value="WH_DNA-bd_sf"/>
</dbReference>
<dbReference type="InterPro" id="IPR011991">
    <property type="entry name" value="ArsR-like_HTH"/>
</dbReference>
<dbReference type="PANTHER" id="PTHR38600">
    <property type="entry name" value="TRANSCRIPTIONAL REGULATORY PROTEIN"/>
    <property type="match status" value="1"/>
</dbReference>
<keyword evidence="3" id="KW-1185">Reference proteome</keyword>
<dbReference type="STRING" id="1353537.TP2_12635"/>
<dbReference type="RefSeq" id="WP_038079338.1">
    <property type="nucleotide sequence ID" value="NZ_AUND01000039.1"/>
</dbReference>
<dbReference type="Pfam" id="PF12840">
    <property type="entry name" value="HTH_20"/>
    <property type="match status" value="1"/>
</dbReference>
<dbReference type="PROSITE" id="PS50987">
    <property type="entry name" value="HTH_ARSR_2"/>
    <property type="match status" value="1"/>
</dbReference>
<evidence type="ECO:0000313" key="2">
    <source>
        <dbReference type="EMBL" id="KEO51234.1"/>
    </source>
</evidence>
<evidence type="ECO:0000313" key="3">
    <source>
        <dbReference type="Proteomes" id="UP000027432"/>
    </source>
</evidence>
<dbReference type="InterPro" id="IPR036388">
    <property type="entry name" value="WH-like_DNA-bd_sf"/>
</dbReference>
<organism evidence="2 3">
    <name type="scientific">Thioclava pacifica DSM 10166</name>
    <dbReference type="NCBI Taxonomy" id="1353537"/>
    <lineage>
        <taxon>Bacteria</taxon>
        <taxon>Pseudomonadati</taxon>
        <taxon>Pseudomonadota</taxon>
        <taxon>Alphaproteobacteria</taxon>
        <taxon>Rhodobacterales</taxon>
        <taxon>Paracoccaceae</taxon>
        <taxon>Thioclava</taxon>
    </lineage>
</organism>
<dbReference type="eggNOG" id="COG0640">
    <property type="taxonomic scope" value="Bacteria"/>
</dbReference>
<dbReference type="SMART" id="SM00418">
    <property type="entry name" value="HTH_ARSR"/>
    <property type="match status" value="1"/>
</dbReference>
<dbReference type="GO" id="GO:0003700">
    <property type="term" value="F:DNA-binding transcription factor activity"/>
    <property type="evidence" value="ECO:0007669"/>
    <property type="project" value="InterPro"/>
</dbReference>
<dbReference type="CDD" id="cd00090">
    <property type="entry name" value="HTH_ARSR"/>
    <property type="match status" value="1"/>
</dbReference>
<accession>A0A074J408</accession>
<dbReference type="EMBL" id="AUND01000039">
    <property type="protein sequence ID" value="KEO51234.1"/>
    <property type="molecule type" value="Genomic_DNA"/>
</dbReference>
<reference evidence="2 3" key="1">
    <citation type="submission" date="2013-07" db="EMBL/GenBank/DDBJ databases">
        <title>Thioclava pacifica DSM 10166 Genome Sequencing.</title>
        <authorList>
            <person name="Lai Q."/>
            <person name="Shao Z."/>
        </authorList>
    </citation>
    <scope>NUCLEOTIDE SEQUENCE [LARGE SCALE GENOMIC DNA]</scope>
    <source>
        <strain evidence="2 3">DSM 10166</strain>
    </source>
</reference>
<protein>
    <recommendedName>
        <fullName evidence="1">HTH arsR-type domain-containing protein</fullName>
    </recommendedName>
</protein>
<dbReference type="Proteomes" id="UP000027432">
    <property type="component" value="Unassembled WGS sequence"/>
</dbReference>
<dbReference type="Gene3D" id="1.10.10.10">
    <property type="entry name" value="Winged helix-like DNA-binding domain superfamily/Winged helix DNA-binding domain"/>
    <property type="match status" value="1"/>
</dbReference>
<sequence>MAKHFDTQALDRYFAAMADPTRRAVLERLTQGPASVSELHAPHAMALPSFLRHLRVLEEGGLIATEKQGRVRMARIEARPVRAAEDWLAQLRRQWETRLDRLDALSEALEQTAKGDAP</sequence>
<gene>
    <name evidence="2" type="ORF">TP2_12635</name>
</gene>
<dbReference type="OrthoDB" id="9790747at2"/>
<name>A0A074J408_9RHOB</name>
<dbReference type="AlphaFoldDB" id="A0A074J408"/>
<dbReference type="InterPro" id="IPR001845">
    <property type="entry name" value="HTH_ArsR_DNA-bd_dom"/>
</dbReference>
<dbReference type="SUPFAM" id="SSF46785">
    <property type="entry name" value="Winged helix' DNA-binding domain"/>
    <property type="match status" value="1"/>
</dbReference>
<dbReference type="PANTHER" id="PTHR38600:SF2">
    <property type="entry name" value="SLL0088 PROTEIN"/>
    <property type="match status" value="1"/>
</dbReference>